<dbReference type="RefSeq" id="WP_024981469.1">
    <property type="nucleotide sequence ID" value="NZ_CBCRUM010000004.1"/>
</dbReference>
<dbReference type="STRING" id="29536.FLB_24660"/>
<keyword evidence="3" id="KW-1185">Reference proteome</keyword>
<evidence type="ECO:0000259" key="1">
    <source>
        <dbReference type="Pfam" id="PF08898"/>
    </source>
</evidence>
<accession>A0A1I4S5S8</accession>
<organism evidence="2 3">
    <name type="scientific">Flavobacterium succinicans</name>
    <dbReference type="NCBI Taxonomy" id="29536"/>
    <lineage>
        <taxon>Bacteria</taxon>
        <taxon>Pseudomonadati</taxon>
        <taxon>Bacteroidota</taxon>
        <taxon>Flavobacteriia</taxon>
        <taxon>Flavobacteriales</taxon>
        <taxon>Flavobacteriaceae</taxon>
        <taxon>Flavobacterium</taxon>
    </lineage>
</organism>
<evidence type="ECO:0000313" key="3">
    <source>
        <dbReference type="Proteomes" id="UP000182961"/>
    </source>
</evidence>
<dbReference type="InterPro" id="IPR014994">
    <property type="entry name" value="DUF1843"/>
</dbReference>
<sequence length="59" mass="6504">MGIMMPYGAAIREAIASNDLEKMQAIAEQTKQIVKGQGDMHVALLELLEAIDSLKKNFK</sequence>
<name>A0A1I4S5S8_9FLAO</name>
<dbReference type="EMBL" id="FOUT01000001">
    <property type="protein sequence ID" value="SFM59866.1"/>
    <property type="molecule type" value="Genomic_DNA"/>
</dbReference>
<feature type="domain" description="DUF1843" evidence="1">
    <location>
        <begin position="6"/>
        <end position="49"/>
    </location>
</feature>
<gene>
    <name evidence="2" type="ORF">SAMN05444143_101687</name>
</gene>
<dbReference type="Proteomes" id="UP000182961">
    <property type="component" value="Unassembled WGS sequence"/>
</dbReference>
<reference evidence="3" key="1">
    <citation type="submission" date="2016-10" db="EMBL/GenBank/DDBJ databases">
        <authorList>
            <person name="Varghese N."/>
            <person name="Submissions S."/>
        </authorList>
    </citation>
    <scope>NUCLEOTIDE SEQUENCE [LARGE SCALE GENOMIC DNA]</scope>
    <source>
        <strain evidence="3">DSM 4002</strain>
    </source>
</reference>
<dbReference type="eggNOG" id="ENOG5030YRN">
    <property type="taxonomic scope" value="Bacteria"/>
</dbReference>
<dbReference type="Pfam" id="PF08898">
    <property type="entry name" value="DUF1843"/>
    <property type="match status" value="1"/>
</dbReference>
<evidence type="ECO:0000313" key="2">
    <source>
        <dbReference type="EMBL" id="SFM59866.1"/>
    </source>
</evidence>
<protein>
    <recommendedName>
        <fullName evidence="1">DUF1843 domain-containing protein</fullName>
    </recommendedName>
</protein>
<proteinExistence type="predicted"/>
<dbReference type="AlphaFoldDB" id="A0A1I4S5S8"/>